<dbReference type="RefSeq" id="XP_043032792.1">
    <property type="nucleotide sequence ID" value="XM_043178168.1"/>
</dbReference>
<name>A0A9P7VEU4_9AGAR</name>
<gene>
    <name evidence="1" type="ORF">BT62DRAFT_1014147</name>
</gene>
<sequence>MSEGEQSPSADIAAIDLALRRVSLRILWVAGRGSLVNRCCNVSASPVRYLVYTCWKMLQASTFFTRSSAHLDASWTQPVCPPTDSRVGKRCQIGIDAALTRFQMCLASSSPVDLSESKRKKPWLTEGHERHSWNYLRLLDFELDSRATLIFGEMGCLIDTRLGVFRGVGAPPFAVLNIPSHPERRCVLISRGFLNTLAAISSSHAIEDLPHASFPISEASRAVIRGRVNMYSVLGQTSLYVGKPAKHAQSVAYTASNLTDYYSL</sequence>
<reference evidence="1" key="1">
    <citation type="submission" date="2020-11" db="EMBL/GenBank/DDBJ databases">
        <title>Adaptations for nitrogen fixation in a non-lichenized fungal sporocarp promotes dispersal by wood-feeding termites.</title>
        <authorList>
            <consortium name="DOE Joint Genome Institute"/>
            <person name="Koch R.A."/>
            <person name="Yoon G."/>
            <person name="Arayal U."/>
            <person name="Lail K."/>
            <person name="Amirebrahimi M."/>
            <person name="Labutti K."/>
            <person name="Lipzen A."/>
            <person name="Riley R."/>
            <person name="Barry K."/>
            <person name="Henrissat B."/>
            <person name="Grigoriev I.V."/>
            <person name="Herr J.R."/>
            <person name="Aime M.C."/>
        </authorList>
    </citation>
    <scope>NUCLEOTIDE SEQUENCE</scope>
    <source>
        <strain evidence="1">MCA 3950</strain>
    </source>
</reference>
<protein>
    <submittedName>
        <fullName evidence="1">Uncharacterized protein</fullName>
    </submittedName>
</protein>
<organism evidence="1 2">
    <name type="scientific">Guyanagaster necrorhizus</name>
    <dbReference type="NCBI Taxonomy" id="856835"/>
    <lineage>
        <taxon>Eukaryota</taxon>
        <taxon>Fungi</taxon>
        <taxon>Dikarya</taxon>
        <taxon>Basidiomycota</taxon>
        <taxon>Agaricomycotina</taxon>
        <taxon>Agaricomycetes</taxon>
        <taxon>Agaricomycetidae</taxon>
        <taxon>Agaricales</taxon>
        <taxon>Marasmiineae</taxon>
        <taxon>Physalacriaceae</taxon>
        <taxon>Guyanagaster</taxon>
    </lineage>
</organism>
<evidence type="ECO:0000313" key="2">
    <source>
        <dbReference type="Proteomes" id="UP000812287"/>
    </source>
</evidence>
<dbReference type="EMBL" id="MU250602">
    <property type="protein sequence ID" value="KAG7439292.1"/>
    <property type="molecule type" value="Genomic_DNA"/>
</dbReference>
<dbReference type="AlphaFoldDB" id="A0A9P7VEU4"/>
<accession>A0A9P7VEU4</accession>
<keyword evidence="2" id="KW-1185">Reference proteome</keyword>
<comment type="caution">
    <text evidence="1">The sequence shown here is derived from an EMBL/GenBank/DDBJ whole genome shotgun (WGS) entry which is preliminary data.</text>
</comment>
<proteinExistence type="predicted"/>
<evidence type="ECO:0000313" key="1">
    <source>
        <dbReference type="EMBL" id="KAG7439292.1"/>
    </source>
</evidence>
<dbReference type="GeneID" id="66100455"/>
<dbReference type="Proteomes" id="UP000812287">
    <property type="component" value="Unassembled WGS sequence"/>
</dbReference>